<evidence type="ECO:0000313" key="1">
    <source>
        <dbReference type="EMBL" id="JAP17800.1"/>
    </source>
</evidence>
<dbReference type="EMBL" id="GEDG01022073">
    <property type="protein sequence ID" value="JAP17800.1"/>
    <property type="molecule type" value="Transcribed_RNA"/>
</dbReference>
<reference evidence="1" key="1">
    <citation type="submission" date="2015-12" db="EMBL/GenBank/DDBJ databases">
        <title>Gene expression during late stages of embryo sac development: a critical building block for successful pollen-pistil interactions.</title>
        <authorList>
            <person name="Liu Y."/>
            <person name="Joly V."/>
            <person name="Sabar M."/>
            <person name="Matton D.P."/>
        </authorList>
    </citation>
    <scope>NUCLEOTIDE SEQUENCE</scope>
</reference>
<accession>A0A0V0HC72</accession>
<organism evidence="1">
    <name type="scientific">Solanum chacoense</name>
    <name type="common">Chaco potato</name>
    <dbReference type="NCBI Taxonomy" id="4108"/>
    <lineage>
        <taxon>Eukaryota</taxon>
        <taxon>Viridiplantae</taxon>
        <taxon>Streptophyta</taxon>
        <taxon>Embryophyta</taxon>
        <taxon>Tracheophyta</taxon>
        <taxon>Spermatophyta</taxon>
        <taxon>Magnoliopsida</taxon>
        <taxon>eudicotyledons</taxon>
        <taxon>Gunneridae</taxon>
        <taxon>Pentapetalae</taxon>
        <taxon>asterids</taxon>
        <taxon>lamiids</taxon>
        <taxon>Solanales</taxon>
        <taxon>Solanaceae</taxon>
        <taxon>Solanoideae</taxon>
        <taxon>Solaneae</taxon>
        <taxon>Solanum</taxon>
    </lineage>
</organism>
<protein>
    <submittedName>
        <fullName evidence="1">Putative ovule protein</fullName>
    </submittedName>
</protein>
<name>A0A0V0HC72_SOLCH</name>
<proteinExistence type="predicted"/>
<sequence length="64" mass="7281">MKGDHLFLSIQEASTLDRQSYHSTTLTKINIGPYQITMASVDPAGISPNLNFSFWERKVNIFCF</sequence>
<dbReference type="AlphaFoldDB" id="A0A0V0HC72"/>